<evidence type="ECO:0000256" key="1">
    <source>
        <dbReference type="SAM" id="Phobius"/>
    </source>
</evidence>
<gene>
    <name evidence="2" type="ORF">GZ22_04705</name>
</gene>
<proteinExistence type="predicted"/>
<keyword evidence="1" id="KW-0472">Membrane</keyword>
<sequence>MHKPIRSLIRIQLKMQYANAFQKPSVVIGLVFGIIGLLFLAMMFGGYMLQIIDVMYSLLEPSGNTDAILGTLFLMNFFLIFILSLMLIMNTFYFTEDITSFLHLPVHSYQLLIAKSLNPLIYVYLLTAAMYLPVTIFYGTLSGAGFMYYVYVLLLFFLIPTIPYALAAAVVMFAMQFVNKGKNKDRSKVIGGIIGFVLIILLNVVLRLQQDPEQIAQVIADNAEKGGLLQMATLYYPPASLMSYILTTAGSWQSLFYFVIVLLLAIAAGLLFFAAAQKFYMKGALGLNTGSGKVFNGKGLGRKPKSVISAYRAKEIQTIFRTPTFFLQCVAGAFVMPALLVVIFFMGDFASATTMIEGISGSMLFVVILFANVFSVGLNPISIVSFSKDGQSWEAHLFLPLTMRQIVIAKLQAAFLINLLPLTVLFVIAIPVIQMNLWEALIWVVIALLVNSAVTVVGMVSDLLYPKLGWTEETELFQNRLATLMSIIITASAFVFLFALLLILQMSMIASFIVTVVWISVVIVLLTYIVSRLLKTADRTSLSR</sequence>
<evidence type="ECO:0000313" key="2">
    <source>
        <dbReference type="EMBL" id="AIF65998.1"/>
    </source>
</evidence>
<dbReference type="RefSeq" id="WP_038559170.1">
    <property type="nucleotide sequence ID" value="NZ_CP008876.1"/>
</dbReference>
<reference evidence="2 3" key="1">
    <citation type="submission" date="2014-07" db="EMBL/GenBank/DDBJ databases">
        <title>Complete genome sequence of a moderately halophilic bacterium Terribacillus aidingensis MP602, isolated from Cryptomeria fortunei in Tianmu mountain in China.</title>
        <authorList>
            <person name="Wang Y."/>
            <person name="Lu P."/>
            <person name="Zhang L."/>
        </authorList>
    </citation>
    <scope>NUCLEOTIDE SEQUENCE [LARGE SCALE GENOMIC DNA]</scope>
    <source>
        <strain evidence="2 3">MP602</strain>
    </source>
</reference>
<feature type="transmembrane region" description="Helical" evidence="1">
    <location>
        <begin position="413"/>
        <end position="434"/>
    </location>
</feature>
<feature type="transmembrane region" description="Helical" evidence="1">
    <location>
        <begin position="440"/>
        <end position="460"/>
    </location>
</feature>
<dbReference type="KEGG" id="tap:GZ22_04705"/>
<dbReference type="Pfam" id="PF16949">
    <property type="entry name" value="ABC_tran_2"/>
    <property type="match status" value="1"/>
</dbReference>
<keyword evidence="1" id="KW-0812">Transmembrane</keyword>
<feature type="transmembrane region" description="Helical" evidence="1">
    <location>
        <begin position="509"/>
        <end position="534"/>
    </location>
</feature>
<feature type="transmembrane region" description="Helical" evidence="1">
    <location>
        <begin position="146"/>
        <end position="177"/>
    </location>
</feature>
<dbReference type="OrthoDB" id="138672at2"/>
<feature type="transmembrane region" description="Helical" evidence="1">
    <location>
        <begin position="255"/>
        <end position="276"/>
    </location>
</feature>
<feature type="transmembrane region" description="Helical" evidence="1">
    <location>
        <begin position="325"/>
        <end position="347"/>
    </location>
</feature>
<name>A0A075LNK8_9BACI</name>
<dbReference type="AlphaFoldDB" id="A0A075LNK8"/>
<organism evidence="2 3">
    <name type="scientific">Terribacillus saccharophilus</name>
    <dbReference type="NCBI Taxonomy" id="361277"/>
    <lineage>
        <taxon>Bacteria</taxon>
        <taxon>Bacillati</taxon>
        <taxon>Bacillota</taxon>
        <taxon>Bacilli</taxon>
        <taxon>Bacillales</taxon>
        <taxon>Bacillaceae</taxon>
        <taxon>Terribacillus</taxon>
    </lineage>
</organism>
<protein>
    <submittedName>
        <fullName evidence="2">Uncharacterized protein</fullName>
    </submittedName>
</protein>
<dbReference type="InterPro" id="IPR031599">
    <property type="entry name" value="ABC_tran_2"/>
</dbReference>
<dbReference type="HOGENOM" id="CLU_031634_0_0_9"/>
<feature type="transmembrane region" description="Helical" evidence="1">
    <location>
        <begin position="189"/>
        <end position="206"/>
    </location>
</feature>
<dbReference type="GeneID" id="34221693"/>
<feature type="transmembrane region" description="Helical" evidence="1">
    <location>
        <begin position="120"/>
        <end position="140"/>
    </location>
</feature>
<dbReference type="EMBL" id="CP008876">
    <property type="protein sequence ID" value="AIF65998.1"/>
    <property type="molecule type" value="Genomic_DNA"/>
</dbReference>
<accession>A0A075LNK8</accession>
<feature type="transmembrane region" description="Helical" evidence="1">
    <location>
        <begin position="67"/>
        <end position="88"/>
    </location>
</feature>
<evidence type="ECO:0000313" key="3">
    <source>
        <dbReference type="Proteomes" id="UP000027980"/>
    </source>
</evidence>
<feature type="transmembrane region" description="Helical" evidence="1">
    <location>
        <begin position="21"/>
        <end position="47"/>
    </location>
</feature>
<keyword evidence="1" id="KW-1133">Transmembrane helix</keyword>
<feature type="transmembrane region" description="Helical" evidence="1">
    <location>
        <begin position="359"/>
        <end position="378"/>
    </location>
</feature>
<feature type="transmembrane region" description="Helical" evidence="1">
    <location>
        <begin position="481"/>
        <end position="503"/>
    </location>
</feature>
<dbReference type="Proteomes" id="UP000027980">
    <property type="component" value="Chromosome"/>
</dbReference>